<evidence type="ECO:0000313" key="1">
    <source>
        <dbReference type="EMBL" id="PIT95986.1"/>
    </source>
</evidence>
<sequence length="72" mass="8188">MNTKFQAFLELLAVITLMTLSLIIIPKLLTLAIITLALANQLSKMIVIYCQKRFPGLCIKDRLEEKLLNLNN</sequence>
<evidence type="ECO:0000313" key="2">
    <source>
        <dbReference type="Proteomes" id="UP000228533"/>
    </source>
</evidence>
<comment type="caution">
    <text evidence="1">The sequence shown here is derived from an EMBL/GenBank/DDBJ whole genome shotgun (WGS) entry which is preliminary data.</text>
</comment>
<name>A0A2M6WTD0_9BACT</name>
<organism evidence="1 2">
    <name type="scientific">Candidatus Falkowbacteria bacterium CG10_big_fil_rev_8_21_14_0_10_37_14</name>
    <dbReference type="NCBI Taxonomy" id="1974561"/>
    <lineage>
        <taxon>Bacteria</taxon>
        <taxon>Candidatus Falkowiibacteriota</taxon>
    </lineage>
</organism>
<proteinExistence type="predicted"/>
<protein>
    <submittedName>
        <fullName evidence="1">Uncharacterized protein</fullName>
    </submittedName>
</protein>
<reference evidence="2" key="1">
    <citation type="submission" date="2017-09" db="EMBL/GenBank/DDBJ databases">
        <title>Depth-based differentiation of microbial function through sediment-hosted aquifers and enrichment of novel symbionts in the deep terrestrial subsurface.</title>
        <authorList>
            <person name="Probst A.J."/>
            <person name="Ladd B."/>
            <person name="Jarett J.K."/>
            <person name="Geller-Mcgrath D.E."/>
            <person name="Sieber C.M.K."/>
            <person name="Emerson J.B."/>
            <person name="Anantharaman K."/>
            <person name="Thomas B.C."/>
            <person name="Malmstrom R."/>
            <person name="Stieglmeier M."/>
            <person name="Klingl A."/>
            <person name="Woyke T."/>
            <person name="Ryan C.M."/>
            <person name="Banfield J.F."/>
        </authorList>
    </citation>
    <scope>NUCLEOTIDE SEQUENCE [LARGE SCALE GENOMIC DNA]</scope>
</reference>
<dbReference type="AlphaFoldDB" id="A0A2M6WTD0"/>
<accession>A0A2M6WTD0</accession>
<gene>
    <name evidence="1" type="ORF">COT94_02970</name>
</gene>
<dbReference type="Proteomes" id="UP000228533">
    <property type="component" value="Unassembled WGS sequence"/>
</dbReference>
<dbReference type="EMBL" id="PFAM01000016">
    <property type="protein sequence ID" value="PIT95986.1"/>
    <property type="molecule type" value="Genomic_DNA"/>
</dbReference>